<dbReference type="NCBIfam" id="NF001126">
    <property type="entry name" value="PRK00139.1-4"/>
    <property type="match status" value="1"/>
</dbReference>
<dbReference type="InterPro" id="IPR036615">
    <property type="entry name" value="Mur_ligase_C_dom_sf"/>
</dbReference>
<comment type="cofactor">
    <cofactor evidence="11">
        <name>Mg(2+)</name>
        <dbReference type="ChEBI" id="CHEBI:18420"/>
    </cofactor>
</comment>
<dbReference type="HAMAP" id="MF_00208">
    <property type="entry name" value="MurE"/>
    <property type="match status" value="1"/>
</dbReference>
<dbReference type="SUPFAM" id="SSF63418">
    <property type="entry name" value="MurE/MurF N-terminal domain"/>
    <property type="match status" value="1"/>
</dbReference>
<comment type="caution">
    <text evidence="11">Lacks conserved residue(s) required for the propagation of feature annotation.</text>
</comment>
<protein>
    <recommendedName>
        <fullName evidence="11">UDP-N-acetylmuramyl-tripeptide synthetase</fullName>
        <ecNumber evidence="11">6.3.2.-</ecNumber>
    </recommendedName>
    <alternativeName>
        <fullName evidence="11">UDP-MurNAc-tripeptide synthetase</fullName>
    </alternativeName>
</protein>
<dbReference type="InterPro" id="IPR018109">
    <property type="entry name" value="Folylpolyglutamate_synth_CS"/>
</dbReference>
<dbReference type="InterPro" id="IPR004101">
    <property type="entry name" value="Mur_ligase_C"/>
</dbReference>
<dbReference type="GO" id="GO:0000287">
    <property type="term" value="F:magnesium ion binding"/>
    <property type="evidence" value="ECO:0007669"/>
    <property type="project" value="UniProtKB-UniRule"/>
</dbReference>
<sequence>MPAPLTPRQAEQVLRPSSTVPVRLADLALAVKAQGRAAHILNDISTSAVTGLCLDSRAVLPGDLYAAVPGANRHGSEFSAAAAAAGASAILTDAAGEPMAAATGLPVLVIDDVREDIGLLAAAVYGTRERSPRLFGLTGTNGKTTTTYLIRSILAALGETTGLIGTIEIVAGETRIPSILTTPEAPQLHGLMARMAGLGIGAAVMEVSSHSLSYRRVDGLRFAVSGFTNLTQDHLDLHGDMEDYYATKASLFAPERSERAVITVDDAWGARLAAECGDRALTLSTTGDPDAAAQWSVAAVRPDGLGHAFELRGPGSTLLRARTGLPGDFNIANAALAVLMVLASGVDPAVLQHALDTADPLTVEVPGRMQVICREPAAIVDFAHNPDALARALESVRSTIQGSRVIVVFGATGQRDATKRPIMGAIAARHADIVIVSDDDPHDEEPAGIREAVAAGARAAIAAEGLSSTVMIEYPRAAAIAKAAALATVADTILVAGRGHEIWQEVKGVNLALDDREELRAALIANGFTVAPGTAPEPNDSTTEGTEG</sequence>
<evidence type="ECO:0000313" key="17">
    <source>
        <dbReference type="Proteomes" id="UP000523000"/>
    </source>
</evidence>
<dbReference type="PANTHER" id="PTHR23135:SF4">
    <property type="entry name" value="UDP-N-ACETYLMURAMOYL-L-ALANYL-D-GLUTAMATE--2,6-DIAMINOPIMELATE LIGASE MURE HOMOLOG, CHLOROPLASTIC"/>
    <property type="match status" value="1"/>
</dbReference>
<dbReference type="PANTHER" id="PTHR23135">
    <property type="entry name" value="MUR LIGASE FAMILY MEMBER"/>
    <property type="match status" value="1"/>
</dbReference>
<dbReference type="Proteomes" id="UP000523000">
    <property type="component" value="Unassembled WGS sequence"/>
</dbReference>
<keyword evidence="17" id="KW-1185">Reference proteome</keyword>
<comment type="PTM">
    <text evidence="11">Carboxylation is probably crucial for Mg(2+) binding and, consequently, for the gamma-phosphate positioning of ATP.</text>
</comment>
<dbReference type="InterPro" id="IPR036565">
    <property type="entry name" value="Mur-like_cat_sf"/>
</dbReference>
<dbReference type="Pfam" id="PF08245">
    <property type="entry name" value="Mur_ligase_M"/>
    <property type="match status" value="1"/>
</dbReference>
<keyword evidence="2 11" id="KW-0963">Cytoplasm</keyword>
<feature type="binding site" evidence="11">
    <location>
        <begin position="139"/>
        <end position="145"/>
    </location>
    <ligand>
        <name>ATP</name>
        <dbReference type="ChEBI" id="CHEBI:30616"/>
    </ligand>
</feature>
<comment type="similarity">
    <text evidence="1 11">Belongs to the MurCDEF family. MurE subfamily.</text>
</comment>
<dbReference type="SUPFAM" id="SSF53623">
    <property type="entry name" value="MurD-like peptide ligases, catalytic domain"/>
    <property type="match status" value="1"/>
</dbReference>
<dbReference type="NCBIfam" id="NF001124">
    <property type="entry name" value="PRK00139.1-2"/>
    <property type="match status" value="1"/>
</dbReference>
<dbReference type="SUPFAM" id="SSF53244">
    <property type="entry name" value="MurD-like peptide ligases, peptide-binding domain"/>
    <property type="match status" value="1"/>
</dbReference>
<evidence type="ECO:0000256" key="8">
    <source>
        <dbReference type="ARBA" id="ARBA00022984"/>
    </source>
</evidence>
<dbReference type="InterPro" id="IPR005761">
    <property type="entry name" value="UDP-N-AcMur-Glu-dNH2Pim_ligase"/>
</dbReference>
<dbReference type="PROSITE" id="PS01011">
    <property type="entry name" value="FOLYLPOLYGLU_SYNT_1"/>
    <property type="match status" value="1"/>
</dbReference>
<dbReference type="GO" id="GO:0051301">
    <property type="term" value="P:cell division"/>
    <property type="evidence" value="ECO:0007669"/>
    <property type="project" value="UniProtKB-KW"/>
</dbReference>
<evidence type="ECO:0000256" key="7">
    <source>
        <dbReference type="ARBA" id="ARBA00022960"/>
    </source>
</evidence>
<accession>A0A839QL95</accession>
<feature type="modified residue" description="N6-carboxylysine" evidence="11">
    <location>
        <position position="248"/>
    </location>
</feature>
<evidence type="ECO:0000256" key="3">
    <source>
        <dbReference type="ARBA" id="ARBA00022598"/>
    </source>
</evidence>
<dbReference type="GO" id="GO:0008360">
    <property type="term" value="P:regulation of cell shape"/>
    <property type="evidence" value="ECO:0007669"/>
    <property type="project" value="UniProtKB-KW"/>
</dbReference>
<organism evidence="16 17">
    <name type="scientific">Paeniglutamicibacter cryotolerans</name>
    <dbReference type="NCBI Taxonomy" id="670079"/>
    <lineage>
        <taxon>Bacteria</taxon>
        <taxon>Bacillati</taxon>
        <taxon>Actinomycetota</taxon>
        <taxon>Actinomycetes</taxon>
        <taxon>Micrococcales</taxon>
        <taxon>Micrococcaceae</taxon>
        <taxon>Paeniglutamicibacter</taxon>
    </lineage>
</organism>
<dbReference type="Pfam" id="PF02875">
    <property type="entry name" value="Mur_ligase_C"/>
    <property type="match status" value="1"/>
</dbReference>
<feature type="domain" description="Mur ligase central" evidence="15">
    <location>
        <begin position="138"/>
        <end position="340"/>
    </location>
</feature>
<dbReference type="Gene3D" id="3.90.190.20">
    <property type="entry name" value="Mur ligase, C-terminal domain"/>
    <property type="match status" value="1"/>
</dbReference>
<feature type="binding site" evidence="11">
    <location>
        <position position="216"/>
    </location>
    <ligand>
        <name>UDP-N-acetyl-alpha-D-muramoyl-L-alanyl-D-glutamate</name>
        <dbReference type="ChEBI" id="CHEBI:83900"/>
    </ligand>
</feature>
<proteinExistence type="inferred from homology"/>
<dbReference type="Gene3D" id="3.40.1190.10">
    <property type="entry name" value="Mur-like, catalytic domain"/>
    <property type="match status" value="1"/>
</dbReference>
<dbReference type="InterPro" id="IPR035911">
    <property type="entry name" value="MurE/MurF_N"/>
</dbReference>
<evidence type="ECO:0000256" key="10">
    <source>
        <dbReference type="ARBA" id="ARBA00023316"/>
    </source>
</evidence>
<keyword evidence="3 11" id="KW-0436">Ligase</keyword>
<dbReference type="NCBIfam" id="TIGR01085">
    <property type="entry name" value="murE"/>
    <property type="match status" value="1"/>
</dbReference>
<evidence type="ECO:0000313" key="16">
    <source>
        <dbReference type="EMBL" id="MBB2996627.1"/>
    </source>
</evidence>
<evidence type="ECO:0000256" key="9">
    <source>
        <dbReference type="ARBA" id="ARBA00023306"/>
    </source>
</evidence>
<keyword evidence="5 11" id="KW-0547">Nucleotide-binding</keyword>
<reference evidence="16 17" key="1">
    <citation type="submission" date="2020-08" db="EMBL/GenBank/DDBJ databases">
        <title>Sequencing the genomes of 1000 actinobacteria strains.</title>
        <authorList>
            <person name="Klenk H.-P."/>
        </authorList>
    </citation>
    <scope>NUCLEOTIDE SEQUENCE [LARGE SCALE GENOMIC DNA]</scope>
    <source>
        <strain evidence="16 17">DSM 22826</strain>
    </source>
</reference>
<keyword evidence="6 11" id="KW-0067">ATP-binding</keyword>
<feature type="binding site" evidence="11">
    <location>
        <position position="54"/>
    </location>
    <ligand>
        <name>UDP-N-acetyl-alpha-D-muramoyl-L-alanyl-D-glutamate</name>
        <dbReference type="ChEBI" id="CHEBI:83900"/>
    </ligand>
</feature>
<dbReference type="Pfam" id="PF01225">
    <property type="entry name" value="Mur_ligase"/>
    <property type="match status" value="1"/>
</dbReference>
<evidence type="ECO:0000259" key="13">
    <source>
        <dbReference type="Pfam" id="PF01225"/>
    </source>
</evidence>
<keyword evidence="7 11" id="KW-0133">Cell shape</keyword>
<comment type="caution">
    <text evidence="16">The sequence shown here is derived from an EMBL/GenBank/DDBJ whole genome shotgun (WGS) entry which is preliminary data.</text>
</comment>
<evidence type="ECO:0000259" key="15">
    <source>
        <dbReference type="Pfam" id="PF08245"/>
    </source>
</evidence>
<dbReference type="GO" id="GO:0004326">
    <property type="term" value="F:tetrahydrofolylpolyglutamate synthase activity"/>
    <property type="evidence" value="ECO:0007669"/>
    <property type="project" value="InterPro"/>
</dbReference>
<dbReference type="GO" id="GO:0005524">
    <property type="term" value="F:ATP binding"/>
    <property type="evidence" value="ECO:0007669"/>
    <property type="project" value="UniProtKB-UniRule"/>
</dbReference>
<evidence type="ECO:0000256" key="4">
    <source>
        <dbReference type="ARBA" id="ARBA00022618"/>
    </source>
</evidence>
<evidence type="ECO:0000256" key="2">
    <source>
        <dbReference type="ARBA" id="ARBA00022490"/>
    </source>
</evidence>
<gene>
    <name evidence="11" type="primary">murE</name>
    <name evidence="16" type="ORF">E9229_002874</name>
</gene>
<keyword evidence="4 11" id="KW-0132">Cell division</keyword>
<evidence type="ECO:0000259" key="14">
    <source>
        <dbReference type="Pfam" id="PF02875"/>
    </source>
</evidence>
<keyword evidence="11" id="KW-0460">Magnesium</keyword>
<evidence type="ECO:0000256" key="12">
    <source>
        <dbReference type="RuleBase" id="RU004135"/>
    </source>
</evidence>
<dbReference type="EMBL" id="JACHVS010000002">
    <property type="protein sequence ID" value="MBB2996627.1"/>
    <property type="molecule type" value="Genomic_DNA"/>
</dbReference>
<keyword evidence="10 11" id="KW-0961">Cell wall biogenesis/degradation</keyword>
<feature type="domain" description="Mur ligase C-terminal" evidence="14">
    <location>
        <begin position="367"/>
        <end position="499"/>
    </location>
</feature>
<dbReference type="EC" id="6.3.2.-" evidence="11"/>
<evidence type="ECO:0000256" key="6">
    <source>
        <dbReference type="ARBA" id="ARBA00022840"/>
    </source>
</evidence>
<feature type="domain" description="Mur ligase N-terminal catalytic" evidence="13">
    <location>
        <begin position="49"/>
        <end position="125"/>
    </location>
</feature>
<dbReference type="InterPro" id="IPR013221">
    <property type="entry name" value="Mur_ligase_cen"/>
</dbReference>
<evidence type="ECO:0000256" key="5">
    <source>
        <dbReference type="ARBA" id="ARBA00022741"/>
    </source>
</evidence>
<dbReference type="RefSeq" id="WP_183512187.1">
    <property type="nucleotide sequence ID" value="NZ_BAABGK010000033.1"/>
</dbReference>
<dbReference type="AlphaFoldDB" id="A0A839QL95"/>
<feature type="binding site" evidence="11">
    <location>
        <begin position="181"/>
        <end position="182"/>
    </location>
    <ligand>
        <name>UDP-N-acetyl-alpha-D-muramoyl-L-alanyl-D-glutamate</name>
        <dbReference type="ChEBI" id="CHEBI:83900"/>
    </ligand>
</feature>
<feature type="binding site" evidence="11">
    <location>
        <position position="208"/>
    </location>
    <ligand>
        <name>UDP-N-acetyl-alpha-D-muramoyl-L-alanyl-D-glutamate</name>
        <dbReference type="ChEBI" id="CHEBI:83900"/>
    </ligand>
</feature>
<dbReference type="GO" id="GO:0071555">
    <property type="term" value="P:cell wall organization"/>
    <property type="evidence" value="ECO:0007669"/>
    <property type="project" value="UniProtKB-KW"/>
</dbReference>
<name>A0A839QL95_9MICC</name>
<keyword evidence="8 11" id="KW-0573">Peptidoglycan synthesis</keyword>
<dbReference type="InterPro" id="IPR000713">
    <property type="entry name" value="Mur_ligase_N"/>
</dbReference>
<dbReference type="Gene3D" id="3.40.1390.10">
    <property type="entry name" value="MurE/MurF, N-terminal domain"/>
    <property type="match status" value="1"/>
</dbReference>
<keyword evidence="9 11" id="KW-0131">Cell cycle</keyword>
<feature type="binding site" evidence="11">
    <location>
        <position position="56"/>
    </location>
    <ligand>
        <name>UDP-N-acetyl-alpha-D-muramoyl-L-alanyl-D-glutamate</name>
        <dbReference type="ChEBI" id="CHEBI:83900"/>
    </ligand>
</feature>
<evidence type="ECO:0000256" key="11">
    <source>
        <dbReference type="HAMAP-Rule" id="MF_00208"/>
    </source>
</evidence>
<comment type="function">
    <text evidence="11">Catalyzes the addition of an amino acid to the nucleotide precursor UDP-N-acetylmuramoyl-L-alanyl-D-glutamate (UMAG) in the biosynthesis of bacterial cell-wall peptidoglycan.</text>
</comment>
<comment type="subcellular location">
    <subcellularLocation>
        <location evidence="11 12">Cytoplasm</location>
    </subcellularLocation>
</comment>
<evidence type="ECO:0000256" key="1">
    <source>
        <dbReference type="ARBA" id="ARBA00005898"/>
    </source>
</evidence>
<dbReference type="GO" id="GO:0009252">
    <property type="term" value="P:peptidoglycan biosynthetic process"/>
    <property type="evidence" value="ECO:0007669"/>
    <property type="project" value="UniProtKB-UniRule"/>
</dbReference>
<dbReference type="UniPathway" id="UPA00219"/>
<dbReference type="GO" id="GO:0005737">
    <property type="term" value="C:cytoplasm"/>
    <property type="evidence" value="ECO:0007669"/>
    <property type="project" value="UniProtKB-SubCell"/>
</dbReference>
<comment type="pathway">
    <text evidence="11 12">Cell wall biogenesis; peptidoglycan biosynthesis.</text>
</comment>